<sequence>MPPRVNIPPLTRVSLVVTVSLSIITGTLRYRDWMSRQSETSGSTASDEYFTVPFLTVVPALSIVFPWTFVVATFVEQNIFTLFITLATLFYGGKYLERAWGSAEFGKFLLVVSLVPNILTFFIYIAWFALTGNPARSFATVCGGVALQAGFLVAFKQLVPEHTVTLFKGIVKIRVKHFPALFLLVNTLSGPLFGTDVAVVLAWLGFLAGWSYLRFYKLSFPDLERNQAPSLKGDASETFAIAYFFPDPLHRPVAIISDVVYNTLVAVKICTPFSAADISAGNSRAEARGDVTLNTLFGGGGSRNAGSGAPVPGSARAEAERRRALALKALDMRLHAAASKGTGDSVDTGEHSAAGGSGGASGSGSGNGSGNS</sequence>
<dbReference type="PANTHER" id="PTHR13377">
    <property type="entry name" value="PLACENTAL PROTEIN 6"/>
    <property type="match status" value="1"/>
</dbReference>
<evidence type="ECO:0000256" key="1">
    <source>
        <dbReference type="ARBA" id="ARBA00004141"/>
    </source>
</evidence>
<evidence type="ECO:0000256" key="2">
    <source>
        <dbReference type="ARBA" id="ARBA00022692"/>
    </source>
</evidence>
<evidence type="ECO:0000313" key="7">
    <source>
        <dbReference type="EMBL" id="KAL0635345.1"/>
    </source>
</evidence>
<dbReference type="Gene3D" id="1.20.1540.10">
    <property type="entry name" value="Rhomboid-like"/>
    <property type="match status" value="1"/>
</dbReference>
<dbReference type="Proteomes" id="UP001447188">
    <property type="component" value="Unassembled WGS sequence"/>
</dbReference>
<keyword evidence="4 6" id="KW-0472">Membrane</keyword>
<comment type="caution">
    <text evidence="7">The sequence shown here is derived from an EMBL/GenBank/DDBJ whole genome shotgun (WGS) entry which is preliminary data.</text>
</comment>
<dbReference type="Pfam" id="PF08551">
    <property type="entry name" value="DUF1751"/>
    <property type="match status" value="1"/>
</dbReference>
<feature type="transmembrane region" description="Helical" evidence="6">
    <location>
        <begin position="108"/>
        <end position="130"/>
    </location>
</feature>
<dbReference type="PANTHER" id="PTHR13377:SF3">
    <property type="entry name" value="TRANSMEMBRANE PROTEIN 115"/>
    <property type="match status" value="1"/>
</dbReference>
<feature type="transmembrane region" description="Helical" evidence="6">
    <location>
        <begin position="50"/>
        <end position="72"/>
    </location>
</feature>
<feature type="transmembrane region" description="Helical" evidence="6">
    <location>
        <begin position="78"/>
        <end position="96"/>
    </location>
</feature>
<keyword evidence="2 6" id="KW-0812">Transmembrane</keyword>
<dbReference type="InterPro" id="IPR035952">
    <property type="entry name" value="Rhomboid-like_sf"/>
</dbReference>
<comment type="subcellular location">
    <subcellularLocation>
        <location evidence="1">Membrane</location>
        <topology evidence="1">Multi-pass membrane protein</topology>
    </subcellularLocation>
</comment>
<evidence type="ECO:0000256" key="3">
    <source>
        <dbReference type="ARBA" id="ARBA00022989"/>
    </source>
</evidence>
<keyword evidence="8" id="KW-1185">Reference proteome</keyword>
<proteinExistence type="predicted"/>
<name>A0ABR3GHF3_9PEZI</name>
<organism evidence="7 8">
    <name type="scientific">Discina gigas</name>
    <dbReference type="NCBI Taxonomy" id="1032678"/>
    <lineage>
        <taxon>Eukaryota</taxon>
        <taxon>Fungi</taxon>
        <taxon>Dikarya</taxon>
        <taxon>Ascomycota</taxon>
        <taxon>Pezizomycotina</taxon>
        <taxon>Pezizomycetes</taxon>
        <taxon>Pezizales</taxon>
        <taxon>Discinaceae</taxon>
        <taxon>Discina</taxon>
    </lineage>
</organism>
<feature type="transmembrane region" description="Helical" evidence="6">
    <location>
        <begin position="136"/>
        <end position="155"/>
    </location>
</feature>
<evidence type="ECO:0000256" key="6">
    <source>
        <dbReference type="SAM" id="Phobius"/>
    </source>
</evidence>
<feature type="compositionally biased region" description="Gly residues" evidence="5">
    <location>
        <begin position="355"/>
        <end position="372"/>
    </location>
</feature>
<evidence type="ECO:0000256" key="4">
    <source>
        <dbReference type="ARBA" id="ARBA00023136"/>
    </source>
</evidence>
<accession>A0ABR3GHF3</accession>
<reference evidence="7 8" key="1">
    <citation type="submission" date="2024-02" db="EMBL/GenBank/DDBJ databases">
        <title>Discinaceae phylogenomics.</title>
        <authorList>
            <person name="Dirks A.C."/>
            <person name="James T.Y."/>
        </authorList>
    </citation>
    <scope>NUCLEOTIDE SEQUENCE [LARGE SCALE GENOMIC DNA]</scope>
    <source>
        <strain evidence="7 8">ACD0624</strain>
    </source>
</reference>
<dbReference type="SMART" id="SM01160">
    <property type="entry name" value="DUF1751"/>
    <property type="match status" value="1"/>
</dbReference>
<evidence type="ECO:0000313" key="8">
    <source>
        <dbReference type="Proteomes" id="UP001447188"/>
    </source>
</evidence>
<dbReference type="SUPFAM" id="SSF144091">
    <property type="entry name" value="Rhomboid-like"/>
    <property type="match status" value="1"/>
</dbReference>
<feature type="transmembrane region" description="Helical" evidence="6">
    <location>
        <begin position="199"/>
        <end position="216"/>
    </location>
</feature>
<gene>
    <name evidence="7" type="ORF">Q9L58_005739</name>
</gene>
<feature type="transmembrane region" description="Helical" evidence="6">
    <location>
        <begin position="12"/>
        <end position="30"/>
    </location>
</feature>
<evidence type="ECO:0000256" key="5">
    <source>
        <dbReference type="SAM" id="MobiDB-lite"/>
    </source>
</evidence>
<protein>
    <recommendedName>
        <fullName evidence="9">DUF1751-domain-containing protein</fullName>
    </recommendedName>
</protein>
<dbReference type="InterPro" id="IPR013861">
    <property type="entry name" value="TMEM115/Pdh1/Rbl19"/>
</dbReference>
<evidence type="ECO:0008006" key="9">
    <source>
        <dbReference type="Google" id="ProtNLM"/>
    </source>
</evidence>
<feature type="region of interest" description="Disordered" evidence="5">
    <location>
        <begin position="338"/>
        <end position="372"/>
    </location>
</feature>
<dbReference type="EMBL" id="JBBBZM010000072">
    <property type="protein sequence ID" value="KAL0635345.1"/>
    <property type="molecule type" value="Genomic_DNA"/>
</dbReference>
<keyword evidence="3 6" id="KW-1133">Transmembrane helix</keyword>